<organism evidence="2 3">
    <name type="scientific">Piromyces finnis</name>
    <dbReference type="NCBI Taxonomy" id="1754191"/>
    <lineage>
        <taxon>Eukaryota</taxon>
        <taxon>Fungi</taxon>
        <taxon>Fungi incertae sedis</taxon>
        <taxon>Chytridiomycota</taxon>
        <taxon>Chytridiomycota incertae sedis</taxon>
        <taxon>Neocallimastigomycetes</taxon>
        <taxon>Neocallimastigales</taxon>
        <taxon>Neocallimastigaceae</taxon>
        <taxon>Piromyces</taxon>
    </lineage>
</organism>
<gene>
    <name evidence="2" type="ORF">BCR36DRAFT_400169</name>
</gene>
<protein>
    <submittedName>
        <fullName evidence="2">Uncharacterized protein</fullName>
    </submittedName>
</protein>
<evidence type="ECO:0000313" key="3">
    <source>
        <dbReference type="Proteomes" id="UP000193719"/>
    </source>
</evidence>
<dbReference type="AlphaFoldDB" id="A0A1Y1UXH6"/>
<reference evidence="2 3" key="1">
    <citation type="submission" date="2016-08" db="EMBL/GenBank/DDBJ databases">
        <title>Genomes of anaerobic fungi encode conserved fungal cellulosomes for biomass hydrolysis.</title>
        <authorList>
            <consortium name="DOE Joint Genome Institute"/>
            <person name="Haitjema C.H."/>
            <person name="Gilmore S.P."/>
            <person name="Henske J.K."/>
            <person name="Solomon K.V."/>
            <person name="De Groot R."/>
            <person name="Kuo A."/>
            <person name="Mondo S.J."/>
            <person name="Salamov A.A."/>
            <person name="Labutti K."/>
            <person name="Zhao Z."/>
            <person name="Chiniquy J."/>
            <person name="Barry K."/>
            <person name="Brewer H.M."/>
            <person name="Purvine S.O."/>
            <person name="Wright A.T."/>
            <person name="Boxma B."/>
            <person name="Van Alen T."/>
            <person name="Hackstein J.H."/>
            <person name="Baker S.E."/>
            <person name="Grigoriev I.V."/>
            <person name="O'Malley M.A."/>
        </authorList>
    </citation>
    <scope>NUCLEOTIDE SEQUENCE [LARGE SCALE GENOMIC DNA]</scope>
    <source>
        <strain evidence="3">finn</strain>
    </source>
</reference>
<evidence type="ECO:0000256" key="1">
    <source>
        <dbReference type="SAM" id="Phobius"/>
    </source>
</evidence>
<evidence type="ECO:0000313" key="2">
    <source>
        <dbReference type="EMBL" id="ORX42906.1"/>
    </source>
</evidence>
<dbReference type="EMBL" id="MCFH01000058">
    <property type="protein sequence ID" value="ORX42906.1"/>
    <property type="molecule type" value="Genomic_DNA"/>
</dbReference>
<feature type="transmembrane region" description="Helical" evidence="1">
    <location>
        <begin position="61"/>
        <end position="82"/>
    </location>
</feature>
<sequence>MIILLVIYIYICAIGCLLFQYCVSYSLNEKVAHLLFFSSYAITIETFNEYLESDAAETNDVIYYLLILILGLTSLFPDYSIVHVIKSMINIGIGHNAISISIFKLLAPKYQIITYFLGSFMTIELQEGDEDILYEYKRVMNDADKNKLPIKIVKLAKEYDEIEFDSKQEIVDAMNRKNRKYGEFHMSDMGSRRIVITPFQNSSLGID</sequence>
<dbReference type="OrthoDB" id="10576352at2759"/>
<name>A0A1Y1UXH6_9FUNG</name>
<keyword evidence="1" id="KW-0812">Transmembrane</keyword>
<dbReference type="Proteomes" id="UP000193719">
    <property type="component" value="Unassembled WGS sequence"/>
</dbReference>
<accession>A0A1Y1UXH6</accession>
<proteinExistence type="predicted"/>
<feature type="transmembrane region" description="Helical" evidence="1">
    <location>
        <begin position="7"/>
        <end position="27"/>
    </location>
</feature>
<keyword evidence="1" id="KW-0472">Membrane</keyword>
<reference evidence="2 3" key="2">
    <citation type="submission" date="2016-08" db="EMBL/GenBank/DDBJ databases">
        <title>Pervasive Adenine N6-methylation of Active Genes in Fungi.</title>
        <authorList>
            <consortium name="DOE Joint Genome Institute"/>
            <person name="Mondo S.J."/>
            <person name="Dannebaum R.O."/>
            <person name="Kuo R.C."/>
            <person name="Labutti K."/>
            <person name="Haridas S."/>
            <person name="Kuo A."/>
            <person name="Salamov A."/>
            <person name="Ahrendt S.R."/>
            <person name="Lipzen A."/>
            <person name="Sullivan W."/>
            <person name="Andreopoulos W.B."/>
            <person name="Clum A."/>
            <person name="Lindquist E."/>
            <person name="Daum C."/>
            <person name="Ramamoorthy G.K."/>
            <person name="Gryganskyi A."/>
            <person name="Culley D."/>
            <person name="Magnuson J.K."/>
            <person name="James T.Y."/>
            <person name="O'Malley M.A."/>
            <person name="Stajich J.E."/>
            <person name="Spatafora J.W."/>
            <person name="Visel A."/>
            <person name="Grigoriev I.V."/>
        </authorList>
    </citation>
    <scope>NUCLEOTIDE SEQUENCE [LARGE SCALE GENOMIC DNA]</scope>
    <source>
        <strain evidence="3">finn</strain>
    </source>
</reference>
<comment type="caution">
    <text evidence="2">The sequence shown here is derived from an EMBL/GenBank/DDBJ whole genome shotgun (WGS) entry which is preliminary data.</text>
</comment>
<keyword evidence="1" id="KW-1133">Transmembrane helix</keyword>
<keyword evidence="3" id="KW-1185">Reference proteome</keyword>